<dbReference type="GO" id="GO:0005344">
    <property type="term" value="F:oxygen carrier activity"/>
    <property type="evidence" value="ECO:0007669"/>
    <property type="project" value="UniProtKB-KW"/>
</dbReference>
<dbReference type="GO" id="GO:0019825">
    <property type="term" value="F:oxygen binding"/>
    <property type="evidence" value="ECO:0007669"/>
    <property type="project" value="InterPro"/>
</dbReference>
<evidence type="ECO:0000256" key="1">
    <source>
        <dbReference type="RuleBase" id="RU000356"/>
    </source>
</evidence>
<sequence>MPLTQRQLELVRESFSVLRDDPIPKSIDFYTSLFRQAPELKAMFREDLAGQGMRFMATLGAIVDNLHDTKAMADRYADLGRAHRALGVRAQDFEPMGKALIETLSATLGDAFTPEMQEAWETAYTEFSRDIIAKGDIPQPPS</sequence>
<dbReference type="Proteomes" id="UP000193827">
    <property type="component" value="Unassembled WGS sequence"/>
</dbReference>
<dbReference type="AlphaFoldDB" id="A0A1Y5TN36"/>
<comment type="similarity">
    <text evidence="1">Belongs to the globin family.</text>
</comment>
<dbReference type="GO" id="GO:0046210">
    <property type="term" value="P:nitric oxide catabolic process"/>
    <property type="evidence" value="ECO:0007669"/>
    <property type="project" value="TreeGrafter"/>
</dbReference>
<dbReference type="RefSeq" id="WP_085893954.1">
    <property type="nucleotide sequence ID" value="NZ_FWFL01000014.1"/>
</dbReference>
<evidence type="ECO:0000313" key="3">
    <source>
        <dbReference type="EMBL" id="SLN67815.1"/>
    </source>
</evidence>
<accession>A0A1Y5TN36</accession>
<dbReference type="GO" id="GO:0020037">
    <property type="term" value="F:heme binding"/>
    <property type="evidence" value="ECO:0007669"/>
    <property type="project" value="InterPro"/>
</dbReference>
<evidence type="ECO:0000313" key="4">
    <source>
        <dbReference type="Proteomes" id="UP000193827"/>
    </source>
</evidence>
<dbReference type="InterPro" id="IPR012292">
    <property type="entry name" value="Globin/Proto"/>
</dbReference>
<dbReference type="Pfam" id="PF00042">
    <property type="entry name" value="Globin"/>
    <property type="match status" value="1"/>
</dbReference>
<dbReference type="Gene3D" id="1.10.490.10">
    <property type="entry name" value="Globins"/>
    <property type="match status" value="1"/>
</dbReference>
<reference evidence="3 4" key="1">
    <citation type="submission" date="2017-03" db="EMBL/GenBank/DDBJ databases">
        <authorList>
            <person name="Afonso C.L."/>
            <person name="Miller P.J."/>
            <person name="Scott M.A."/>
            <person name="Spackman E."/>
            <person name="Goraichik I."/>
            <person name="Dimitrov K.M."/>
            <person name="Suarez D.L."/>
            <person name="Swayne D.E."/>
        </authorList>
    </citation>
    <scope>NUCLEOTIDE SEQUENCE [LARGE SCALE GENOMIC DNA]</scope>
    <source>
        <strain evidence="3 4">CECT 8287</strain>
    </source>
</reference>
<dbReference type="InterPro" id="IPR009050">
    <property type="entry name" value="Globin-like_sf"/>
</dbReference>
<dbReference type="InterPro" id="IPR000971">
    <property type="entry name" value="Globin"/>
</dbReference>
<gene>
    <name evidence="3" type="primary">vhb</name>
    <name evidence="3" type="ORF">PEL8287_03761</name>
</gene>
<keyword evidence="4" id="KW-1185">Reference proteome</keyword>
<feature type="domain" description="Globin" evidence="2">
    <location>
        <begin position="2"/>
        <end position="136"/>
    </location>
</feature>
<dbReference type="SUPFAM" id="SSF46458">
    <property type="entry name" value="Globin-like"/>
    <property type="match status" value="1"/>
</dbReference>
<organism evidence="3 4">
    <name type="scientific">Roseovarius litorisediminis</name>
    <dbReference type="NCBI Taxonomy" id="1312363"/>
    <lineage>
        <taxon>Bacteria</taxon>
        <taxon>Pseudomonadati</taxon>
        <taxon>Pseudomonadota</taxon>
        <taxon>Alphaproteobacteria</taxon>
        <taxon>Rhodobacterales</taxon>
        <taxon>Roseobacteraceae</taxon>
        <taxon>Roseovarius</taxon>
    </lineage>
</organism>
<dbReference type="OrthoDB" id="3213438at2"/>
<keyword evidence="1" id="KW-0479">Metal-binding</keyword>
<dbReference type="EMBL" id="FWFL01000014">
    <property type="protein sequence ID" value="SLN67815.1"/>
    <property type="molecule type" value="Genomic_DNA"/>
</dbReference>
<dbReference type="GO" id="GO:0071949">
    <property type="term" value="F:FAD binding"/>
    <property type="evidence" value="ECO:0007669"/>
    <property type="project" value="TreeGrafter"/>
</dbReference>
<name>A0A1Y5TN36_9RHOB</name>
<dbReference type="GO" id="GO:0008941">
    <property type="term" value="F:nitric oxide dioxygenase NAD(P)H activity"/>
    <property type="evidence" value="ECO:0007669"/>
    <property type="project" value="TreeGrafter"/>
</dbReference>
<keyword evidence="1" id="KW-0408">Iron</keyword>
<proteinExistence type="inferred from homology"/>
<dbReference type="PANTHER" id="PTHR43396">
    <property type="entry name" value="FLAVOHEMOPROTEIN"/>
    <property type="match status" value="1"/>
</dbReference>
<evidence type="ECO:0000259" key="2">
    <source>
        <dbReference type="PROSITE" id="PS01033"/>
    </source>
</evidence>
<keyword evidence="1" id="KW-0561">Oxygen transport</keyword>
<dbReference type="PROSITE" id="PS01033">
    <property type="entry name" value="GLOBIN"/>
    <property type="match status" value="1"/>
</dbReference>
<dbReference type="PANTHER" id="PTHR43396:SF6">
    <property type="entry name" value="ABL201WP"/>
    <property type="match status" value="1"/>
</dbReference>
<dbReference type="PRINTS" id="PR00188">
    <property type="entry name" value="PLANTGLOBIN"/>
</dbReference>
<dbReference type="GO" id="GO:0071500">
    <property type="term" value="P:cellular response to nitrosative stress"/>
    <property type="evidence" value="ECO:0007669"/>
    <property type="project" value="TreeGrafter"/>
</dbReference>
<protein>
    <submittedName>
        <fullName evidence="3">Bacterial hemoglobin</fullName>
    </submittedName>
</protein>
<keyword evidence="1" id="KW-0349">Heme</keyword>
<keyword evidence="1" id="KW-0813">Transport</keyword>